<keyword evidence="2" id="KW-0408">Iron</keyword>
<evidence type="ECO:0000259" key="4">
    <source>
        <dbReference type="Pfam" id="PF00210"/>
    </source>
</evidence>
<dbReference type="CDD" id="cd07908">
    <property type="entry name" value="Mn_catalase_like"/>
    <property type="match status" value="1"/>
</dbReference>
<dbReference type="GO" id="GO:0004322">
    <property type="term" value="F:ferroxidase activity"/>
    <property type="evidence" value="ECO:0007669"/>
    <property type="project" value="TreeGrafter"/>
</dbReference>
<evidence type="ECO:0000256" key="1">
    <source>
        <dbReference type="ARBA" id="ARBA00022434"/>
    </source>
</evidence>
<dbReference type="GO" id="GO:0006879">
    <property type="term" value="P:intracellular iron ion homeostasis"/>
    <property type="evidence" value="ECO:0007669"/>
    <property type="project" value="UniProtKB-KW"/>
</dbReference>
<comment type="caution">
    <text evidence="5">The sequence shown here is derived from an EMBL/GenBank/DDBJ whole genome shotgun (WGS) entry which is preliminary data.</text>
</comment>
<evidence type="ECO:0000313" key="5">
    <source>
        <dbReference type="EMBL" id="HIR56891.1"/>
    </source>
</evidence>
<feature type="region of interest" description="Disordered" evidence="3">
    <location>
        <begin position="1"/>
        <end position="26"/>
    </location>
</feature>
<protein>
    <submittedName>
        <fullName evidence="5">Manganese catalase family protein</fullName>
    </submittedName>
</protein>
<evidence type="ECO:0000313" key="6">
    <source>
        <dbReference type="Proteomes" id="UP000886785"/>
    </source>
</evidence>
<feature type="compositionally biased region" description="Low complexity" evidence="3">
    <location>
        <begin position="52"/>
        <end position="64"/>
    </location>
</feature>
<accession>A0A9D1DQ07</accession>
<dbReference type="InterPro" id="IPR008331">
    <property type="entry name" value="Ferritin_DPS_dom"/>
</dbReference>
<name>A0A9D1DQ07_9FIRM</name>
<dbReference type="EMBL" id="DVHF01000050">
    <property type="protein sequence ID" value="HIR56891.1"/>
    <property type="molecule type" value="Genomic_DNA"/>
</dbReference>
<sequence length="285" mass="30486">MEKSKFPFHPVPPERQQVPPVFFPGRPIPGMAQVPPGYCGAAGARAPGGGAPQAAAQGTGPGCADQNPGSSGNADPSGCAKGTAAAAAVHQERNQPSGQGRQESAEGCAACTKEEPRRRYAAEGAYPPAACTQKNIRYAQLLRMDFASPQSELTATMQYVYQTWAAEPHSAELSQIFSGIGKTEMHHLHLLGKMILSLGGTPSYTYWNGGRNFVWTGAAVRYQNDPVEMLRADIAAERNAIAGYERRIAAIGDPAVTDLLQRIILDEKVHIQILEDALQQYGKKS</sequence>
<dbReference type="AlphaFoldDB" id="A0A9D1DQ07"/>
<dbReference type="SUPFAM" id="SSF47240">
    <property type="entry name" value="Ferritin-like"/>
    <property type="match status" value="1"/>
</dbReference>
<feature type="region of interest" description="Disordered" evidence="3">
    <location>
        <begin position="40"/>
        <end position="107"/>
    </location>
</feature>
<dbReference type="Proteomes" id="UP000886785">
    <property type="component" value="Unassembled WGS sequence"/>
</dbReference>
<dbReference type="GO" id="GO:0008199">
    <property type="term" value="F:ferric iron binding"/>
    <property type="evidence" value="ECO:0007669"/>
    <property type="project" value="InterPro"/>
</dbReference>
<dbReference type="InterPro" id="IPR012347">
    <property type="entry name" value="Ferritin-like"/>
</dbReference>
<reference evidence="5" key="2">
    <citation type="journal article" date="2021" name="PeerJ">
        <title>Extensive microbial diversity within the chicken gut microbiome revealed by metagenomics and culture.</title>
        <authorList>
            <person name="Gilroy R."/>
            <person name="Ravi A."/>
            <person name="Getino M."/>
            <person name="Pursley I."/>
            <person name="Horton D.L."/>
            <person name="Alikhan N.F."/>
            <person name="Baker D."/>
            <person name="Gharbi K."/>
            <person name="Hall N."/>
            <person name="Watson M."/>
            <person name="Adriaenssens E.M."/>
            <person name="Foster-Nyarko E."/>
            <person name="Jarju S."/>
            <person name="Secka A."/>
            <person name="Antonio M."/>
            <person name="Oren A."/>
            <person name="Chaudhuri R.R."/>
            <person name="La Ragione R."/>
            <person name="Hildebrand F."/>
            <person name="Pallen M.J."/>
        </authorList>
    </citation>
    <scope>NUCLEOTIDE SEQUENCE</scope>
    <source>
        <strain evidence="5">ChiSjej1B19-7085</strain>
    </source>
</reference>
<feature type="compositionally biased region" description="Low complexity" evidence="3">
    <location>
        <begin position="14"/>
        <end position="24"/>
    </location>
</feature>
<dbReference type="PANTHER" id="PTHR30295:SF0">
    <property type="entry name" value="BACTERIOFERRITIN"/>
    <property type="match status" value="1"/>
</dbReference>
<dbReference type="GO" id="GO:0020037">
    <property type="term" value="F:heme binding"/>
    <property type="evidence" value="ECO:0007669"/>
    <property type="project" value="TreeGrafter"/>
</dbReference>
<dbReference type="GO" id="GO:0005829">
    <property type="term" value="C:cytosol"/>
    <property type="evidence" value="ECO:0007669"/>
    <property type="project" value="TreeGrafter"/>
</dbReference>
<evidence type="ECO:0000256" key="3">
    <source>
        <dbReference type="SAM" id="MobiDB-lite"/>
    </source>
</evidence>
<proteinExistence type="predicted"/>
<dbReference type="InterPro" id="IPR009078">
    <property type="entry name" value="Ferritin-like_SF"/>
</dbReference>
<dbReference type="Gene3D" id="1.20.1260.10">
    <property type="match status" value="2"/>
</dbReference>
<keyword evidence="1" id="KW-0409">Iron storage</keyword>
<reference evidence="5" key="1">
    <citation type="submission" date="2020-10" db="EMBL/GenBank/DDBJ databases">
        <authorList>
            <person name="Gilroy R."/>
        </authorList>
    </citation>
    <scope>NUCLEOTIDE SEQUENCE</scope>
    <source>
        <strain evidence="5">ChiSjej1B19-7085</strain>
    </source>
</reference>
<evidence type="ECO:0000256" key="2">
    <source>
        <dbReference type="ARBA" id="ARBA00023004"/>
    </source>
</evidence>
<organism evidence="5 6">
    <name type="scientific">Candidatus Gallacutalibacter pullicola</name>
    <dbReference type="NCBI Taxonomy" id="2840830"/>
    <lineage>
        <taxon>Bacteria</taxon>
        <taxon>Bacillati</taxon>
        <taxon>Bacillota</taxon>
        <taxon>Clostridia</taxon>
        <taxon>Eubacteriales</taxon>
        <taxon>Candidatus Gallacutalibacter</taxon>
    </lineage>
</organism>
<feature type="domain" description="Ferritin/DPS" evidence="4">
    <location>
        <begin position="151"/>
        <end position="280"/>
    </location>
</feature>
<gene>
    <name evidence="5" type="ORF">IAA54_04420</name>
</gene>
<dbReference type="Pfam" id="PF00210">
    <property type="entry name" value="Ferritin"/>
    <property type="match status" value="1"/>
</dbReference>
<dbReference type="PANTHER" id="PTHR30295">
    <property type="entry name" value="BACTERIOFERRITIN"/>
    <property type="match status" value="1"/>
</dbReference>